<dbReference type="AlphaFoldDB" id="A0A6A8ME64"/>
<organism evidence="10 11">
    <name type="scientific">Lactobacillus porci</name>
    <dbReference type="NCBI Taxonomy" id="2012477"/>
    <lineage>
        <taxon>Bacteria</taxon>
        <taxon>Bacillati</taxon>
        <taxon>Bacillota</taxon>
        <taxon>Bacilli</taxon>
        <taxon>Lactobacillales</taxon>
        <taxon>Lactobacillaceae</taxon>
        <taxon>Lactobacillus</taxon>
    </lineage>
</organism>
<keyword evidence="11" id="KW-1185">Reference proteome</keyword>
<dbReference type="Pfam" id="PF16874">
    <property type="entry name" value="Glyco_hydro_36C"/>
    <property type="match status" value="1"/>
</dbReference>
<dbReference type="Gene3D" id="2.70.98.60">
    <property type="entry name" value="alpha-galactosidase from lactobacil brevis"/>
    <property type="match status" value="1"/>
</dbReference>
<comment type="caution">
    <text evidence="10">The sequence shown here is derived from an EMBL/GenBank/DDBJ whole genome shotgun (WGS) entry which is preliminary data.</text>
</comment>
<dbReference type="Pfam" id="PF16875">
    <property type="entry name" value="Glyco_hydro_36N"/>
    <property type="match status" value="1"/>
</dbReference>
<evidence type="ECO:0000256" key="6">
    <source>
        <dbReference type="PIRNR" id="PIRNR005536"/>
    </source>
</evidence>
<comment type="catalytic activity">
    <reaction evidence="1 6">
        <text>Hydrolysis of terminal, non-reducing alpha-D-galactose residues in alpha-D-galactosides, including galactose oligosaccharides, galactomannans and galactolipids.</text>
        <dbReference type="EC" id="3.2.1.22"/>
    </reaction>
</comment>
<keyword evidence="5 6" id="KW-0326">Glycosidase</keyword>
<dbReference type="EMBL" id="VUMX01000011">
    <property type="protein sequence ID" value="MST87070.1"/>
    <property type="molecule type" value="Genomic_DNA"/>
</dbReference>
<dbReference type="Proteomes" id="UP000438120">
    <property type="component" value="Unassembled WGS sequence"/>
</dbReference>
<feature type="active site" description="Proton donor" evidence="7">
    <location>
        <position position="551"/>
    </location>
</feature>
<gene>
    <name evidence="10" type="ORF">FYJ62_05320</name>
</gene>
<dbReference type="PROSITE" id="PS00512">
    <property type="entry name" value="ALPHA_GALACTOSIDASE"/>
    <property type="match status" value="1"/>
</dbReference>
<evidence type="ECO:0000259" key="9">
    <source>
        <dbReference type="Pfam" id="PF16875"/>
    </source>
</evidence>
<dbReference type="PANTHER" id="PTHR43053:SF3">
    <property type="entry name" value="ALPHA-GALACTOSIDASE C-RELATED"/>
    <property type="match status" value="1"/>
</dbReference>
<dbReference type="PRINTS" id="PR00743">
    <property type="entry name" value="GLHYDRLASE36"/>
</dbReference>
<dbReference type="RefSeq" id="WP_154548469.1">
    <property type="nucleotide sequence ID" value="NZ_VUMX01000011.1"/>
</dbReference>
<evidence type="ECO:0000256" key="5">
    <source>
        <dbReference type="ARBA" id="ARBA00023295"/>
    </source>
</evidence>
<dbReference type="InterPro" id="IPR050985">
    <property type="entry name" value="Alpha-glycosidase_related"/>
</dbReference>
<dbReference type="EC" id="3.2.1.22" evidence="3 6"/>
<feature type="domain" description="Glycosyl hydrolase family 36 C-terminal" evidence="8">
    <location>
        <begin position="651"/>
        <end position="729"/>
    </location>
</feature>
<dbReference type="InterPro" id="IPR000111">
    <property type="entry name" value="Glyco_hydro_27/36_CS"/>
</dbReference>
<dbReference type="InterPro" id="IPR017853">
    <property type="entry name" value="GH"/>
</dbReference>
<feature type="domain" description="Glycosyl hydrolase family 36 N-terminal" evidence="9">
    <location>
        <begin position="31"/>
        <end position="287"/>
    </location>
</feature>
<dbReference type="Gene3D" id="2.60.40.1180">
    <property type="entry name" value="Golgi alpha-mannosidase II"/>
    <property type="match status" value="1"/>
</dbReference>
<dbReference type="OrthoDB" id="9758822at2"/>
<feature type="active site" description="Nucleophile" evidence="7">
    <location>
        <position position="481"/>
    </location>
</feature>
<evidence type="ECO:0000256" key="1">
    <source>
        <dbReference type="ARBA" id="ARBA00001255"/>
    </source>
</evidence>
<dbReference type="Gene3D" id="3.20.20.70">
    <property type="entry name" value="Aldolase class I"/>
    <property type="match status" value="1"/>
</dbReference>
<name>A0A6A8ME64_9LACO</name>
<dbReference type="InterPro" id="IPR013785">
    <property type="entry name" value="Aldolase_TIM"/>
</dbReference>
<reference evidence="10 11" key="1">
    <citation type="submission" date="2019-08" db="EMBL/GenBank/DDBJ databases">
        <title>In-depth cultivation of the pig gut microbiome towards novel bacterial diversity and tailored functional studies.</title>
        <authorList>
            <person name="Wylensek D."/>
            <person name="Hitch T.C.A."/>
            <person name="Clavel T."/>
        </authorList>
    </citation>
    <scope>NUCLEOTIDE SEQUENCE [LARGE SCALE GENOMIC DNA]</scope>
    <source>
        <strain evidence="10 11">Bifido-178-WT-2B</strain>
    </source>
</reference>
<evidence type="ECO:0000256" key="7">
    <source>
        <dbReference type="PIRSR" id="PIRSR005536-1"/>
    </source>
</evidence>
<evidence type="ECO:0000313" key="11">
    <source>
        <dbReference type="Proteomes" id="UP000438120"/>
    </source>
</evidence>
<dbReference type="GO" id="GO:0016052">
    <property type="term" value="P:carbohydrate catabolic process"/>
    <property type="evidence" value="ECO:0007669"/>
    <property type="project" value="InterPro"/>
</dbReference>
<dbReference type="InterPro" id="IPR031705">
    <property type="entry name" value="Glyco_hydro_36_C"/>
</dbReference>
<evidence type="ECO:0000259" key="8">
    <source>
        <dbReference type="Pfam" id="PF16874"/>
    </source>
</evidence>
<dbReference type="InterPro" id="IPR031704">
    <property type="entry name" value="Glyco_hydro_36_N"/>
</dbReference>
<dbReference type="Pfam" id="PF02065">
    <property type="entry name" value="Melibiase"/>
    <property type="match status" value="1"/>
</dbReference>
<dbReference type="SUPFAM" id="SSF51445">
    <property type="entry name" value="(Trans)glycosidases"/>
    <property type="match status" value="1"/>
</dbReference>
<dbReference type="InterPro" id="IPR002252">
    <property type="entry name" value="Glyco_hydro_36"/>
</dbReference>
<evidence type="ECO:0000256" key="3">
    <source>
        <dbReference type="ARBA" id="ARBA00012755"/>
    </source>
</evidence>
<dbReference type="CDD" id="cd14791">
    <property type="entry name" value="GH36"/>
    <property type="match status" value="1"/>
</dbReference>
<proteinExistence type="inferred from homology"/>
<comment type="similarity">
    <text evidence="2">Belongs to the glycosyl hydrolase 36 family.</text>
</comment>
<keyword evidence="4 6" id="KW-0378">Hydrolase</keyword>
<evidence type="ECO:0000256" key="4">
    <source>
        <dbReference type="ARBA" id="ARBA00022801"/>
    </source>
</evidence>
<dbReference type="FunFam" id="3.20.20.70:FF:000118">
    <property type="entry name" value="Alpha-galactosidase"/>
    <property type="match status" value="1"/>
</dbReference>
<dbReference type="InterPro" id="IPR013780">
    <property type="entry name" value="Glyco_hydro_b"/>
</dbReference>
<protein>
    <recommendedName>
        <fullName evidence="3 6">Alpha-galactosidase</fullName>
        <ecNumber evidence="3 6">3.2.1.22</ecNumber>
    </recommendedName>
</protein>
<dbReference type="InterPro" id="IPR038417">
    <property type="entry name" value="Alpga-gal_N_sf"/>
</dbReference>
<accession>A0A6A8ME64</accession>
<evidence type="ECO:0000256" key="2">
    <source>
        <dbReference type="ARBA" id="ARBA00006202"/>
    </source>
</evidence>
<sequence length="735" mass="83272">MSELIEFDEKQQVFHLHNQEISYIFSVVKGGTLSHLYFGKRVRGYHGELTYPRLDRGFSGNLPGDLDRTFSRDTLPKEYSGAGEMDYHSPATIVRQANGSNAVFLHYAGYEIAPGKPKLPGLPAAYVENDDEAETLTVKLADDLTGLEYDLLYTIYRDRGVIARSVRVVNKGKESVRLEKAASMQMDLVGRDLEAITLPGAHVNERHPQRSRLTQGRHVFESRRGTSSHQMNPFVALVDPKTDEFSGDAWGLALVYSGNHEFELEKDQLDQLHVTVGINEYNFSWKLTPGASFQTPEVLLVYSNAGLNGMSQTYHSVILDRVIRSKFKRSPRPILVNNWEATYFDFTEDKLKSIVDEAKKLGIEMFVLDDGWFGHRDDDNSSLGDWQVYEKKFPQGLEHFADYVHGQGLKFGLWFEPEMISFDSDLYRAHPDYLMHVPGRKPSPSRNQYVLDLGRKEVRDNIFDQMTKILDGGSVDYIKWDMNRHLSDIYESDLPADQQGETYHRYVLGLYDLAERLVDRYSDILLEGCSGGGGRFDIGMAYYCPQIWASDNSDAIARLVIQYGTSLVYPQSMMTSHVSVSPNEQNGRITPFDTRGAVAMFGDLGYELDLTKMSDEDKAAVKEQVADYKQIRELVQYGKFYTLKAPLDSNEAAWMTVSDDQNEAVVTTVNIMSYAQPYLTKTKLAGLDPDKNYEDLATGKVYGGDELMNLGFYDPAASHKDFAAKMYHFKATDKE</sequence>
<dbReference type="PIRSF" id="PIRSF005536">
    <property type="entry name" value="Agal"/>
    <property type="match status" value="1"/>
</dbReference>
<evidence type="ECO:0000313" key="10">
    <source>
        <dbReference type="EMBL" id="MST87070.1"/>
    </source>
</evidence>
<dbReference type="GO" id="GO:0004557">
    <property type="term" value="F:alpha-galactosidase activity"/>
    <property type="evidence" value="ECO:0007669"/>
    <property type="project" value="UniProtKB-UniRule"/>
</dbReference>
<dbReference type="PANTHER" id="PTHR43053">
    <property type="entry name" value="GLYCOSIDASE FAMILY 31"/>
    <property type="match status" value="1"/>
</dbReference>